<gene>
    <name evidence="5" type="ORF">MBCUR_11530</name>
</gene>
<proteinExistence type="predicted"/>
<feature type="domain" description="Polymerase beta nucleotidyltransferase" evidence="4">
    <location>
        <begin position="12"/>
        <end position="96"/>
    </location>
</feature>
<evidence type="ECO:0000313" key="6">
    <source>
        <dbReference type="Proteomes" id="UP000077245"/>
    </source>
</evidence>
<evidence type="ECO:0000256" key="1">
    <source>
        <dbReference type="ARBA" id="ARBA00034531"/>
    </source>
</evidence>
<keyword evidence="6" id="KW-1185">Reference proteome</keyword>
<dbReference type="OrthoDB" id="359295at2157"/>
<dbReference type="AlphaFoldDB" id="A0A166AKA7"/>
<dbReference type="Pfam" id="PF18765">
    <property type="entry name" value="Polbeta"/>
    <property type="match status" value="1"/>
</dbReference>
<evidence type="ECO:0000256" key="2">
    <source>
        <dbReference type="ARBA" id="ARBA00047518"/>
    </source>
</evidence>
<dbReference type="EC" id="2.7.7.108" evidence="1"/>
<organism evidence="5 6">
    <name type="scientific">Methanobrevibacter curvatus</name>
    <dbReference type="NCBI Taxonomy" id="49547"/>
    <lineage>
        <taxon>Archaea</taxon>
        <taxon>Methanobacteriati</taxon>
        <taxon>Methanobacteriota</taxon>
        <taxon>Methanomada group</taxon>
        <taxon>Methanobacteria</taxon>
        <taxon>Methanobacteriales</taxon>
        <taxon>Methanobacteriaceae</taxon>
        <taxon>Methanobrevibacter</taxon>
    </lineage>
</organism>
<sequence length="96" mass="11250">MNILDSELKIVIDIIENNTPDCEVFVFGSRLNGNSWKFSDLDLAFKCEDCLDFKRKVKLSIEFEDSDLPYKVDLVDYNKASEDFQKIIDENNKKIY</sequence>
<comment type="caution">
    <text evidence="5">The sequence shown here is derived from an EMBL/GenBank/DDBJ whole genome shotgun (WGS) entry which is preliminary data.</text>
</comment>
<reference evidence="5 6" key="1">
    <citation type="submission" date="2016-04" db="EMBL/GenBank/DDBJ databases">
        <title>Genome sequence of Methanobrevibacter curvatus DSM 11111.</title>
        <authorList>
            <person name="Poehlein A."/>
            <person name="Seedorf H."/>
            <person name="Daniel R."/>
        </authorList>
    </citation>
    <scope>NUCLEOTIDE SEQUENCE [LARGE SCALE GENOMIC DNA]</scope>
    <source>
        <strain evidence="5 6">DSM 11111</strain>
    </source>
</reference>
<comment type="catalytic activity">
    <reaction evidence="3">
        <text>L-tyrosyl-[protein] + ATP = O-(5'-adenylyl)-L-tyrosyl-[protein] + diphosphate</text>
        <dbReference type="Rhea" id="RHEA:54288"/>
        <dbReference type="Rhea" id="RHEA-COMP:10136"/>
        <dbReference type="Rhea" id="RHEA-COMP:13846"/>
        <dbReference type="ChEBI" id="CHEBI:30616"/>
        <dbReference type="ChEBI" id="CHEBI:33019"/>
        <dbReference type="ChEBI" id="CHEBI:46858"/>
        <dbReference type="ChEBI" id="CHEBI:83624"/>
        <dbReference type="EC" id="2.7.7.108"/>
    </reaction>
</comment>
<dbReference type="GO" id="GO:0070733">
    <property type="term" value="F:AMPylase activity"/>
    <property type="evidence" value="ECO:0007669"/>
    <property type="project" value="UniProtKB-EC"/>
</dbReference>
<dbReference type="PATRIC" id="fig|49547.3.peg.1234"/>
<dbReference type="InterPro" id="IPR041633">
    <property type="entry name" value="Polbeta"/>
</dbReference>
<dbReference type="Proteomes" id="UP000077245">
    <property type="component" value="Unassembled WGS sequence"/>
</dbReference>
<evidence type="ECO:0000259" key="4">
    <source>
        <dbReference type="Pfam" id="PF18765"/>
    </source>
</evidence>
<evidence type="ECO:0000313" key="5">
    <source>
        <dbReference type="EMBL" id="KZX12144.1"/>
    </source>
</evidence>
<evidence type="ECO:0000256" key="3">
    <source>
        <dbReference type="ARBA" id="ARBA00048696"/>
    </source>
</evidence>
<keyword evidence="5" id="KW-0808">Transferase</keyword>
<dbReference type="InterPro" id="IPR043519">
    <property type="entry name" value="NT_sf"/>
</dbReference>
<dbReference type="SUPFAM" id="SSF81301">
    <property type="entry name" value="Nucleotidyltransferase"/>
    <property type="match status" value="1"/>
</dbReference>
<dbReference type="Gene3D" id="3.30.460.10">
    <property type="entry name" value="Beta Polymerase, domain 2"/>
    <property type="match status" value="1"/>
</dbReference>
<name>A0A166AKA7_9EURY</name>
<dbReference type="RefSeq" id="WP_067091417.1">
    <property type="nucleotide sequence ID" value="NZ_LWMV01000172.1"/>
</dbReference>
<protein>
    <recommendedName>
        <fullName evidence="1">protein adenylyltransferase</fullName>
        <ecNumber evidence="1">2.7.7.108</ecNumber>
    </recommendedName>
</protein>
<dbReference type="EMBL" id="LWMV01000172">
    <property type="protein sequence ID" value="KZX12144.1"/>
    <property type="molecule type" value="Genomic_DNA"/>
</dbReference>
<dbReference type="STRING" id="49547.MBCUR_11530"/>
<accession>A0A166AKA7</accession>
<dbReference type="CDD" id="cd05403">
    <property type="entry name" value="NT_KNTase_like"/>
    <property type="match status" value="1"/>
</dbReference>
<comment type="catalytic activity">
    <reaction evidence="2">
        <text>O-(5'-adenylyl)-L-tyrosyl-[protein] + ATP = O-[5'-(adenylyl-(5'-&gt;3')-adenylyl)]-L-tyrosyl-[protein] + diphosphate</text>
        <dbReference type="Rhea" id="RHEA:66528"/>
        <dbReference type="Rhea" id="RHEA-COMP:13846"/>
        <dbReference type="Rhea" id="RHEA-COMP:17046"/>
        <dbReference type="ChEBI" id="CHEBI:30616"/>
        <dbReference type="ChEBI" id="CHEBI:33019"/>
        <dbReference type="ChEBI" id="CHEBI:83624"/>
        <dbReference type="ChEBI" id="CHEBI:167160"/>
    </reaction>
</comment>